<feature type="binding site" evidence="7">
    <location>
        <position position="65"/>
    </location>
    <ligand>
        <name>Zn(2+)</name>
        <dbReference type="ChEBI" id="CHEBI:29105"/>
    </ligand>
</feature>
<keyword evidence="5 8" id="KW-1133">Transmembrane helix</keyword>
<dbReference type="Proteomes" id="UP000610862">
    <property type="component" value="Unassembled WGS sequence"/>
</dbReference>
<evidence type="ECO:0000313" key="9">
    <source>
        <dbReference type="EMBL" id="MBC8567829.1"/>
    </source>
</evidence>
<feature type="transmembrane region" description="Helical" evidence="8">
    <location>
        <begin position="45"/>
        <end position="64"/>
    </location>
</feature>
<comment type="similarity">
    <text evidence="2">Belongs to the UPF0073 (Hly-III) family.</text>
</comment>
<proteinExistence type="inferred from homology"/>
<dbReference type="GO" id="GO:0140911">
    <property type="term" value="F:pore-forming activity"/>
    <property type="evidence" value="ECO:0007669"/>
    <property type="project" value="InterPro"/>
</dbReference>
<dbReference type="EMBL" id="JACRTA010000001">
    <property type="protein sequence ID" value="MBC8567829.1"/>
    <property type="molecule type" value="Genomic_DNA"/>
</dbReference>
<keyword evidence="4 8" id="KW-0812">Transmembrane</keyword>
<feature type="transmembrane region" description="Helical" evidence="8">
    <location>
        <begin position="84"/>
        <end position="101"/>
    </location>
</feature>
<dbReference type="GO" id="GO:0005886">
    <property type="term" value="C:plasma membrane"/>
    <property type="evidence" value="ECO:0007669"/>
    <property type="project" value="UniProtKB-SubCell"/>
</dbReference>
<evidence type="ECO:0000256" key="4">
    <source>
        <dbReference type="ARBA" id="ARBA00022692"/>
    </source>
</evidence>
<feature type="binding site" evidence="7">
    <location>
        <position position="192"/>
    </location>
    <ligand>
        <name>Zn(2+)</name>
        <dbReference type="ChEBI" id="CHEBI:29105"/>
    </ligand>
</feature>
<reference evidence="9" key="1">
    <citation type="submission" date="2020-08" db="EMBL/GenBank/DDBJ databases">
        <title>Genome public.</title>
        <authorList>
            <person name="Liu C."/>
            <person name="Sun Q."/>
        </authorList>
    </citation>
    <scope>NUCLEOTIDE SEQUENCE</scope>
    <source>
        <strain evidence="9">NSJ-24</strain>
    </source>
</reference>
<feature type="transmembrane region" description="Helical" evidence="8">
    <location>
        <begin position="160"/>
        <end position="180"/>
    </location>
</feature>
<feature type="transmembrane region" description="Helical" evidence="8">
    <location>
        <begin position="133"/>
        <end position="154"/>
    </location>
</feature>
<keyword evidence="10" id="KW-1185">Reference proteome</keyword>
<evidence type="ECO:0000256" key="8">
    <source>
        <dbReference type="SAM" id="Phobius"/>
    </source>
</evidence>
<dbReference type="InterPro" id="IPR004254">
    <property type="entry name" value="AdipoR/HlyIII-related"/>
</dbReference>
<feature type="transmembrane region" description="Helical" evidence="8">
    <location>
        <begin position="12"/>
        <end position="33"/>
    </location>
</feature>
<keyword evidence="6 8" id="KW-0472">Membrane</keyword>
<keyword evidence="7" id="KW-0862">Zinc</keyword>
<evidence type="ECO:0000256" key="1">
    <source>
        <dbReference type="ARBA" id="ARBA00004651"/>
    </source>
</evidence>
<keyword evidence="7" id="KW-0479">Metal-binding</keyword>
<evidence type="ECO:0000256" key="7">
    <source>
        <dbReference type="PIRSR" id="PIRSR604254-1"/>
    </source>
</evidence>
<dbReference type="Pfam" id="PF03006">
    <property type="entry name" value="HlyIII"/>
    <property type="match status" value="1"/>
</dbReference>
<sequence>MPKLFSKARDPMSCYTHFIGAVLSVAGIIIMLIKTVQHPFTAVQFTGIVFCLSLIGLYSASSVYHYVSGPESIVKRLRKLDHSMIYALIAGSYTPLLYQILQNPQKTILLTAIWVIAAVGIIMKLCWMNAPRWLSTVLYILMGWFIAIDFSALKSLSGETLFFLISGGVLYTIGGIIYGIKKPNIGKMFGFHEIFHIFVVLGSICHYFMVIFMI</sequence>
<evidence type="ECO:0000256" key="5">
    <source>
        <dbReference type="ARBA" id="ARBA00022989"/>
    </source>
</evidence>
<feature type="transmembrane region" description="Helical" evidence="8">
    <location>
        <begin position="192"/>
        <end position="213"/>
    </location>
</feature>
<dbReference type="PANTHER" id="PTHR20855:SF3">
    <property type="entry name" value="LD03007P"/>
    <property type="match status" value="1"/>
</dbReference>
<comment type="subcellular location">
    <subcellularLocation>
        <location evidence="1">Cell membrane</location>
        <topology evidence="1">Multi-pass membrane protein</topology>
    </subcellularLocation>
</comment>
<dbReference type="AlphaFoldDB" id="A0A926E8S3"/>
<keyword evidence="3" id="KW-1003">Cell membrane</keyword>
<dbReference type="InterPro" id="IPR005744">
    <property type="entry name" value="Hy-lIII"/>
</dbReference>
<feature type="binding site" evidence="7">
    <location>
        <position position="196"/>
    </location>
    <ligand>
        <name>Zn(2+)</name>
        <dbReference type="ChEBI" id="CHEBI:29105"/>
    </ligand>
</feature>
<dbReference type="PANTHER" id="PTHR20855">
    <property type="entry name" value="ADIPOR/PROGESTIN RECEPTOR-RELATED"/>
    <property type="match status" value="1"/>
</dbReference>
<dbReference type="NCBIfam" id="TIGR01065">
    <property type="entry name" value="hlyIII"/>
    <property type="match status" value="1"/>
</dbReference>
<evidence type="ECO:0000256" key="2">
    <source>
        <dbReference type="ARBA" id="ARBA00008488"/>
    </source>
</evidence>
<accession>A0A926E8S3</accession>
<dbReference type="RefSeq" id="WP_187524997.1">
    <property type="nucleotide sequence ID" value="NZ_JACRTA010000001.1"/>
</dbReference>
<evidence type="ECO:0000313" key="10">
    <source>
        <dbReference type="Proteomes" id="UP000610862"/>
    </source>
</evidence>
<evidence type="ECO:0000256" key="3">
    <source>
        <dbReference type="ARBA" id="ARBA00022475"/>
    </source>
</evidence>
<organism evidence="9 10">
    <name type="scientific">Lentihominibacter hominis</name>
    <dbReference type="NCBI Taxonomy" id="2763645"/>
    <lineage>
        <taxon>Bacteria</taxon>
        <taxon>Bacillati</taxon>
        <taxon>Bacillota</taxon>
        <taxon>Clostridia</taxon>
        <taxon>Peptostreptococcales</taxon>
        <taxon>Anaerovoracaceae</taxon>
        <taxon>Lentihominibacter</taxon>
    </lineage>
</organism>
<evidence type="ECO:0000256" key="6">
    <source>
        <dbReference type="ARBA" id="ARBA00023136"/>
    </source>
</evidence>
<dbReference type="GO" id="GO:0046872">
    <property type="term" value="F:metal ion binding"/>
    <property type="evidence" value="ECO:0007669"/>
    <property type="project" value="UniProtKB-KW"/>
</dbReference>
<comment type="caution">
    <text evidence="9">The sequence shown here is derived from an EMBL/GenBank/DDBJ whole genome shotgun (WGS) entry which is preliminary data.</text>
</comment>
<feature type="transmembrane region" description="Helical" evidence="8">
    <location>
        <begin position="107"/>
        <end position="126"/>
    </location>
</feature>
<name>A0A926E8S3_9FIRM</name>
<protein>
    <submittedName>
        <fullName evidence="9">Hemolysin III family protein</fullName>
    </submittedName>
</protein>
<gene>
    <name evidence="9" type="ORF">H8692_03495</name>
</gene>